<dbReference type="InterPro" id="IPR036097">
    <property type="entry name" value="HisK_dim/P_sf"/>
</dbReference>
<dbReference type="PRINTS" id="PR00344">
    <property type="entry name" value="BCTRLSENSOR"/>
</dbReference>
<dbReference type="Gene3D" id="1.10.287.130">
    <property type="match status" value="1"/>
</dbReference>
<dbReference type="InterPro" id="IPR003594">
    <property type="entry name" value="HATPase_dom"/>
</dbReference>
<keyword evidence="11" id="KW-1185">Reference proteome</keyword>
<dbReference type="SUPFAM" id="SSF52172">
    <property type="entry name" value="CheY-like"/>
    <property type="match status" value="1"/>
</dbReference>
<dbReference type="InterPro" id="IPR036890">
    <property type="entry name" value="HATPase_C_sf"/>
</dbReference>
<sequence>MQQYSSLPDQNSLIDATPKLLTTIEQLRAQLWLESGLNQLQSRLNDYLLSACNTVPQPGAAQAEVFQTVLNEINNTVNRSNLALTDFAVGIALFQPQETFATVCYISHSPSLNSQPLFLEVLTAEKKLLLKLQEVIELEDLQQLENQQPPSAWRLADDFGSVIGWLLMAVAPLSSAHESLVESQAQLRSQFMARSANHCTTALLQLKHILSWQQRYQLLSNSNQDLERTNQLKNQFLANTSHEIRTPLSSIIGFTHLLLAPGFEPTKERQQEYLSIIQSSGKHLLALINDILDLSKIEANQLEVQCEIVDVPLLCMNVLTLVKEKAANKGLKLCLEIEPDITTLVADPLRLKQMLLNLIFNALKFTNEGSVGLRVACKGVFVHFTVWDTGTGISQEDQVQLFQPYFQIGKAVADGIEGTGLGLAVTRKLAQIHGGSVTVESEVNHGSRFTLVLPLKQEVGVGGAGKAGEAGEGEFSSFPLPFTPSSSVEILLVENDLPNAGLMQIYLRKLGYQVTWVKKATEMWEALTQLNPAVILMDVYLADDNGLNLVQQLRKHQQYRTIPVIIQTAMAMKGDRETCLAAGVNDYISKPIDLPLLASLVAKYSKATKLR</sequence>
<organism evidence="10 11">
    <name type="scientific">Nostoc cf. commune SO-36</name>
    <dbReference type="NCBI Taxonomy" id="449208"/>
    <lineage>
        <taxon>Bacteria</taxon>
        <taxon>Bacillati</taxon>
        <taxon>Cyanobacteriota</taxon>
        <taxon>Cyanophyceae</taxon>
        <taxon>Nostocales</taxon>
        <taxon>Nostocaceae</taxon>
        <taxon>Nostoc</taxon>
    </lineage>
</organism>
<dbReference type="SMART" id="SM00448">
    <property type="entry name" value="REC"/>
    <property type="match status" value="1"/>
</dbReference>
<dbReference type="CDD" id="cd16922">
    <property type="entry name" value="HATPase_EvgS-ArcB-TorS-like"/>
    <property type="match status" value="1"/>
</dbReference>
<evidence type="ECO:0000313" key="11">
    <source>
        <dbReference type="Proteomes" id="UP001055453"/>
    </source>
</evidence>
<dbReference type="PROSITE" id="PS50110">
    <property type="entry name" value="RESPONSE_REGULATORY"/>
    <property type="match status" value="1"/>
</dbReference>
<dbReference type="CDD" id="cd00082">
    <property type="entry name" value="HisKA"/>
    <property type="match status" value="1"/>
</dbReference>
<dbReference type="Proteomes" id="UP001055453">
    <property type="component" value="Chromosome"/>
</dbReference>
<dbReference type="EC" id="2.7.13.3" evidence="2"/>
<keyword evidence="3 7" id="KW-0597">Phosphoprotein</keyword>
<accession>A0ABM7Z0N6</accession>
<dbReference type="SMART" id="SM00388">
    <property type="entry name" value="HisKA"/>
    <property type="match status" value="1"/>
</dbReference>
<evidence type="ECO:0000256" key="7">
    <source>
        <dbReference type="PROSITE-ProRule" id="PRU00169"/>
    </source>
</evidence>
<dbReference type="InterPro" id="IPR005467">
    <property type="entry name" value="His_kinase_dom"/>
</dbReference>
<gene>
    <name evidence="10" type="ORF">ANSO36C_23300</name>
</gene>
<dbReference type="PANTHER" id="PTHR43047">
    <property type="entry name" value="TWO-COMPONENT HISTIDINE PROTEIN KINASE"/>
    <property type="match status" value="1"/>
</dbReference>
<dbReference type="Pfam" id="PF00072">
    <property type="entry name" value="Response_reg"/>
    <property type="match status" value="1"/>
</dbReference>
<evidence type="ECO:0000256" key="3">
    <source>
        <dbReference type="ARBA" id="ARBA00022553"/>
    </source>
</evidence>
<feature type="modified residue" description="4-aspartylphosphate" evidence="7">
    <location>
        <position position="538"/>
    </location>
</feature>
<evidence type="ECO:0000256" key="5">
    <source>
        <dbReference type="ARBA" id="ARBA00022777"/>
    </source>
</evidence>
<dbReference type="InterPro" id="IPR001789">
    <property type="entry name" value="Sig_transdc_resp-reg_receiver"/>
</dbReference>
<dbReference type="SMART" id="SM00387">
    <property type="entry name" value="HATPase_c"/>
    <property type="match status" value="1"/>
</dbReference>
<dbReference type="PANTHER" id="PTHR43047:SF63">
    <property type="entry name" value="HISTIDINE KINASE"/>
    <property type="match status" value="1"/>
</dbReference>
<evidence type="ECO:0000256" key="4">
    <source>
        <dbReference type="ARBA" id="ARBA00022679"/>
    </source>
</evidence>
<dbReference type="InterPro" id="IPR011006">
    <property type="entry name" value="CheY-like_superfamily"/>
</dbReference>
<reference evidence="10" key="1">
    <citation type="submission" date="2022-04" db="EMBL/GenBank/DDBJ databases">
        <title>Complete genome sequence of a cyanobacterium, Nostoc sp. SO-36, isolated in Antarctica.</title>
        <authorList>
            <person name="Kanesaki Y."/>
            <person name="Effendi D."/>
            <person name="Sakamoto T."/>
            <person name="Ohtani S."/>
            <person name="Awai K."/>
        </authorList>
    </citation>
    <scope>NUCLEOTIDE SEQUENCE</scope>
    <source>
        <strain evidence="10">SO-36</strain>
    </source>
</reference>
<dbReference type="Gene3D" id="3.30.565.10">
    <property type="entry name" value="Histidine kinase-like ATPase, C-terminal domain"/>
    <property type="match status" value="1"/>
</dbReference>
<dbReference type="InterPro" id="IPR003661">
    <property type="entry name" value="HisK_dim/P_dom"/>
</dbReference>
<dbReference type="InterPro" id="IPR004358">
    <property type="entry name" value="Sig_transdc_His_kin-like_C"/>
</dbReference>
<name>A0ABM7Z0N6_NOSCO</name>
<evidence type="ECO:0000313" key="10">
    <source>
        <dbReference type="EMBL" id="BDI16528.1"/>
    </source>
</evidence>
<keyword evidence="6" id="KW-0902">Two-component regulatory system</keyword>
<evidence type="ECO:0000259" key="8">
    <source>
        <dbReference type="PROSITE" id="PS50109"/>
    </source>
</evidence>
<feature type="domain" description="Histidine kinase" evidence="8">
    <location>
        <begin position="239"/>
        <end position="457"/>
    </location>
</feature>
<proteinExistence type="predicted"/>
<evidence type="ECO:0000259" key="9">
    <source>
        <dbReference type="PROSITE" id="PS50110"/>
    </source>
</evidence>
<comment type="catalytic activity">
    <reaction evidence="1">
        <text>ATP + protein L-histidine = ADP + protein N-phospho-L-histidine.</text>
        <dbReference type="EC" id="2.7.13.3"/>
    </reaction>
</comment>
<keyword evidence="4" id="KW-0808">Transferase</keyword>
<keyword evidence="5" id="KW-0418">Kinase</keyword>
<evidence type="ECO:0000256" key="6">
    <source>
        <dbReference type="ARBA" id="ARBA00023012"/>
    </source>
</evidence>
<dbReference type="Pfam" id="PF00512">
    <property type="entry name" value="HisKA"/>
    <property type="match status" value="1"/>
</dbReference>
<dbReference type="SUPFAM" id="SSF55874">
    <property type="entry name" value="ATPase domain of HSP90 chaperone/DNA topoisomerase II/histidine kinase"/>
    <property type="match status" value="1"/>
</dbReference>
<feature type="domain" description="Response regulatory" evidence="9">
    <location>
        <begin position="489"/>
        <end position="605"/>
    </location>
</feature>
<dbReference type="SUPFAM" id="SSF47384">
    <property type="entry name" value="Homodimeric domain of signal transducing histidine kinase"/>
    <property type="match status" value="1"/>
</dbReference>
<dbReference type="EMBL" id="AP025732">
    <property type="protein sequence ID" value="BDI16528.1"/>
    <property type="molecule type" value="Genomic_DNA"/>
</dbReference>
<evidence type="ECO:0000256" key="2">
    <source>
        <dbReference type="ARBA" id="ARBA00012438"/>
    </source>
</evidence>
<dbReference type="RefSeq" id="WP_251959666.1">
    <property type="nucleotide sequence ID" value="NZ_AP025732.1"/>
</dbReference>
<dbReference type="Gene3D" id="3.40.50.2300">
    <property type="match status" value="1"/>
</dbReference>
<dbReference type="NCBIfam" id="NF038297">
    <property type="entry name" value="hybrid_HK_HrmK"/>
    <property type="match status" value="1"/>
</dbReference>
<evidence type="ECO:0000256" key="1">
    <source>
        <dbReference type="ARBA" id="ARBA00000085"/>
    </source>
</evidence>
<protein>
    <recommendedName>
        <fullName evidence="2">histidine kinase</fullName>
        <ecNumber evidence="2">2.7.13.3</ecNumber>
    </recommendedName>
</protein>
<dbReference type="Pfam" id="PF02518">
    <property type="entry name" value="HATPase_c"/>
    <property type="match status" value="1"/>
</dbReference>
<dbReference type="PROSITE" id="PS50109">
    <property type="entry name" value="HIS_KIN"/>
    <property type="match status" value="1"/>
</dbReference>